<dbReference type="OMA" id="YHTYPLP"/>
<protein>
    <submittedName>
        <fullName evidence="2">Uncharacterized protein</fullName>
    </submittedName>
</protein>
<dbReference type="AlphaFoldDB" id="G3JTF8"/>
<dbReference type="KEGG" id="cmt:CCM_09098"/>
<feature type="region of interest" description="Disordered" evidence="1">
    <location>
        <begin position="280"/>
        <end position="303"/>
    </location>
</feature>
<dbReference type="EMBL" id="JH126406">
    <property type="protein sequence ID" value="EGX87962.1"/>
    <property type="molecule type" value="Genomic_DNA"/>
</dbReference>
<keyword evidence="3" id="KW-1185">Reference proteome</keyword>
<dbReference type="HOGENOM" id="CLU_017783_0_0_1"/>
<feature type="region of interest" description="Disordered" evidence="1">
    <location>
        <begin position="176"/>
        <end position="202"/>
    </location>
</feature>
<feature type="compositionally biased region" description="Polar residues" evidence="1">
    <location>
        <begin position="280"/>
        <end position="289"/>
    </location>
</feature>
<dbReference type="eggNOG" id="ENOG502STPG">
    <property type="taxonomic scope" value="Eukaryota"/>
</dbReference>
<evidence type="ECO:0000313" key="2">
    <source>
        <dbReference type="EMBL" id="EGX87962.1"/>
    </source>
</evidence>
<dbReference type="InParanoid" id="G3JTF8"/>
<organism evidence="2 3">
    <name type="scientific">Cordyceps militaris (strain CM01)</name>
    <name type="common">Caterpillar fungus</name>
    <dbReference type="NCBI Taxonomy" id="983644"/>
    <lineage>
        <taxon>Eukaryota</taxon>
        <taxon>Fungi</taxon>
        <taxon>Dikarya</taxon>
        <taxon>Ascomycota</taxon>
        <taxon>Pezizomycotina</taxon>
        <taxon>Sordariomycetes</taxon>
        <taxon>Hypocreomycetidae</taxon>
        <taxon>Hypocreales</taxon>
        <taxon>Cordycipitaceae</taxon>
        <taxon>Cordyceps</taxon>
    </lineage>
</organism>
<accession>G3JTF8</accession>
<dbReference type="VEuPathDB" id="FungiDB:CCM_09098"/>
<evidence type="ECO:0000256" key="1">
    <source>
        <dbReference type="SAM" id="MobiDB-lite"/>
    </source>
</evidence>
<name>G3JTF8_CORMM</name>
<reference evidence="2 3" key="1">
    <citation type="journal article" date="2011" name="Genome Biol.">
        <title>Genome sequence of the insect pathogenic fungus Cordyceps militaris, a valued traditional Chinese medicine.</title>
        <authorList>
            <person name="Zheng P."/>
            <person name="Xia Y."/>
            <person name="Xiao G."/>
            <person name="Xiong C."/>
            <person name="Hu X."/>
            <person name="Zhang S."/>
            <person name="Zheng H."/>
            <person name="Huang Y."/>
            <person name="Zhou Y."/>
            <person name="Wang S."/>
            <person name="Zhao G.P."/>
            <person name="Liu X."/>
            <person name="St Leger R.J."/>
            <person name="Wang C."/>
        </authorList>
    </citation>
    <scope>NUCLEOTIDE SEQUENCE [LARGE SCALE GENOMIC DNA]</scope>
    <source>
        <strain evidence="2 3">CM01</strain>
    </source>
</reference>
<evidence type="ECO:0000313" key="3">
    <source>
        <dbReference type="Proteomes" id="UP000001610"/>
    </source>
</evidence>
<dbReference type="GeneID" id="18171101"/>
<proteinExistence type="predicted"/>
<dbReference type="Proteomes" id="UP000001610">
    <property type="component" value="Unassembled WGS sequence"/>
</dbReference>
<gene>
    <name evidence="2" type="ORF">CCM_09098</name>
</gene>
<feature type="compositionally biased region" description="Low complexity" evidence="1">
    <location>
        <begin position="178"/>
        <end position="194"/>
    </location>
</feature>
<dbReference type="RefSeq" id="XP_006674295.1">
    <property type="nucleotide sequence ID" value="XM_006674232.1"/>
</dbReference>
<dbReference type="OrthoDB" id="2142759at2759"/>
<sequence>MATAAINPAARVLGWNIELLHQFHGTPFAGIFQPAKGDLTFRDIVEELRLCFEFPQESSGVWDSIAFGLLKTFNYSPDDANPAPKIVHGRDGLDQPVPALPKLRREALKDRAVIQYLVFKHKACNLPANSSLNKHFKETCAEHLSDYVRRQDPRYLPPKKASANRRYAAYPFRKTLRGRSSASTSPSKRSASGSVSPRKDADIDQADDDFAGIVVPPNCEIPDHILKRTMANFRAILLQSADSCVVTGMGRSWILNPTIGPALQVCHIVSPLHYHTYPLPSNNVDGTQDTSEDRQPDDIAVAE</sequence>